<gene>
    <name evidence="1" type="ORF">SP90_11270</name>
</gene>
<organism evidence="1 2">
    <name type="scientific">Halodesulfovibrio spirochaetisodalis</name>
    <dbReference type="NCBI Taxonomy" id="1560234"/>
    <lineage>
        <taxon>Bacteria</taxon>
        <taxon>Pseudomonadati</taxon>
        <taxon>Thermodesulfobacteriota</taxon>
        <taxon>Desulfovibrionia</taxon>
        <taxon>Desulfovibrionales</taxon>
        <taxon>Desulfovibrionaceae</taxon>
        <taxon>Halodesulfovibrio</taxon>
    </lineage>
</organism>
<accession>A0A1B7XBI2</accession>
<dbReference type="PATRIC" id="fig|1560234.3.peg.1113"/>
<name>A0A1B7XBI2_9BACT</name>
<dbReference type="SUPFAM" id="SSF54403">
    <property type="entry name" value="Cystatin/monellin"/>
    <property type="match status" value="1"/>
</dbReference>
<dbReference type="EMBL" id="JXMS01000019">
    <property type="protein sequence ID" value="OBQ46696.1"/>
    <property type="molecule type" value="Genomic_DNA"/>
</dbReference>
<dbReference type="Proteomes" id="UP000091979">
    <property type="component" value="Unassembled WGS sequence"/>
</dbReference>
<dbReference type="OrthoDB" id="2051973at2"/>
<evidence type="ECO:0000313" key="1">
    <source>
        <dbReference type="EMBL" id="OBQ46696.1"/>
    </source>
</evidence>
<protein>
    <submittedName>
        <fullName evidence="1">Uncharacterized protein</fullName>
    </submittedName>
</protein>
<comment type="caution">
    <text evidence="1">The sequence shown here is derived from an EMBL/GenBank/DDBJ whole genome shotgun (WGS) entry which is preliminary data.</text>
</comment>
<dbReference type="InterPro" id="IPR046350">
    <property type="entry name" value="Cystatin_sf"/>
</dbReference>
<sequence length="89" mass="9980">MTGEWTHFRPCTSKECSNLEKVLGVDICYQPLSVATQTVAGTNYCFYCNGKVIAPDSPDKPYKIYTFQPLGSDEFDPTQVEIEELPLLP</sequence>
<evidence type="ECO:0000313" key="2">
    <source>
        <dbReference type="Proteomes" id="UP000091979"/>
    </source>
</evidence>
<keyword evidence="2" id="KW-1185">Reference proteome</keyword>
<reference evidence="1 2" key="1">
    <citation type="submission" date="2015-01" db="EMBL/GenBank/DDBJ databases">
        <title>Desulfovibrio sp. JC271 draft genome sequence.</title>
        <authorList>
            <person name="Shivani Y."/>
            <person name="Subhash Y."/>
            <person name="Sasikala C."/>
            <person name="Ramana C.V."/>
        </authorList>
    </citation>
    <scope>NUCLEOTIDE SEQUENCE [LARGE SCALE GENOMIC DNA]</scope>
    <source>
        <strain evidence="1 2">JC271</strain>
    </source>
</reference>
<dbReference type="AlphaFoldDB" id="A0A1B7XBI2"/>
<dbReference type="RefSeq" id="WP_066856056.1">
    <property type="nucleotide sequence ID" value="NZ_JXMS01000019.1"/>
</dbReference>
<proteinExistence type="predicted"/>